<dbReference type="AlphaFoldDB" id="A0A8H7WFN0"/>
<feature type="domain" description="CBM1" evidence="11">
    <location>
        <begin position="16"/>
        <end position="52"/>
    </location>
</feature>
<sequence length="428" mass="47020">MKAISLFLVVAGTIDALQSAFEQCGGAQWTGDRICVDGYHCSYETVYFSQCVPESADTEYQTLMMSGKARRSPSETSTRATTSFAQANGNVFTINGQTEYFMGTNCYWCGFLTLNSDVDKVMSDAASSNLKVVRVWGFNIVTSTPSSGTVWYQSLITGQDPAINTGVDGLQRLDYLVASAEAHGISLIVNFVNNWGDYGGMPAYQSYYGISHSSWYTSSAAQATYQEYIATVVSRYDSSPAIFAWELANEPRCSFCSTSTITDWVNTTSSYIKSLDPNHMVCVGDEGFGTPGVWYDITYPHWSSTGGYVWADILALPNIDFGTFHLYPSQWFELDSWGPSWIDDHATAAQLVGKPAILEEYGSKTHVNELPWQAEVMAQNIAGDMYWQFGDTLSTGNTSDDGYTIYYGTAEYAELVTTHAAAMLAKAV</sequence>
<dbReference type="SMART" id="SM00236">
    <property type="entry name" value="fCBD"/>
    <property type="match status" value="1"/>
</dbReference>
<organism evidence="12 13">
    <name type="scientific">Cadophora malorum</name>
    <dbReference type="NCBI Taxonomy" id="108018"/>
    <lineage>
        <taxon>Eukaryota</taxon>
        <taxon>Fungi</taxon>
        <taxon>Dikarya</taxon>
        <taxon>Ascomycota</taxon>
        <taxon>Pezizomycotina</taxon>
        <taxon>Leotiomycetes</taxon>
        <taxon>Helotiales</taxon>
        <taxon>Ploettnerulaceae</taxon>
        <taxon>Cadophora</taxon>
    </lineage>
</organism>
<dbReference type="GO" id="GO:0030248">
    <property type="term" value="F:cellulose binding"/>
    <property type="evidence" value="ECO:0007669"/>
    <property type="project" value="InterPro"/>
</dbReference>
<dbReference type="PROSITE" id="PS51164">
    <property type="entry name" value="CBM1_2"/>
    <property type="match status" value="1"/>
</dbReference>
<dbReference type="GO" id="GO:0046355">
    <property type="term" value="P:mannan catabolic process"/>
    <property type="evidence" value="ECO:0007669"/>
    <property type="project" value="UniProtKB-ARBA"/>
</dbReference>
<evidence type="ECO:0000313" key="13">
    <source>
        <dbReference type="Proteomes" id="UP000664132"/>
    </source>
</evidence>
<comment type="similarity">
    <text evidence="3 9">Belongs to the glycosyl hydrolase 5 (cellulase A) family.</text>
</comment>
<dbReference type="InterPro" id="IPR017853">
    <property type="entry name" value="GH"/>
</dbReference>
<evidence type="ECO:0000256" key="2">
    <source>
        <dbReference type="ARBA" id="ARBA00004613"/>
    </source>
</evidence>
<reference evidence="12" key="1">
    <citation type="submission" date="2021-02" db="EMBL/GenBank/DDBJ databases">
        <title>Genome sequence Cadophora malorum strain M34.</title>
        <authorList>
            <person name="Stefanovic E."/>
            <person name="Vu D."/>
            <person name="Scully C."/>
            <person name="Dijksterhuis J."/>
            <person name="Roader J."/>
            <person name="Houbraken J."/>
        </authorList>
    </citation>
    <scope>NUCLEOTIDE SEQUENCE</scope>
    <source>
        <strain evidence="12">M34</strain>
    </source>
</reference>
<evidence type="ECO:0000256" key="3">
    <source>
        <dbReference type="ARBA" id="ARBA00005641"/>
    </source>
</evidence>
<keyword evidence="5" id="KW-0964">Secreted</keyword>
<accession>A0A8H7WFN0</accession>
<comment type="subcellular location">
    <subcellularLocation>
        <location evidence="2">Secreted</location>
    </subcellularLocation>
</comment>
<dbReference type="GO" id="GO:0005576">
    <property type="term" value="C:extracellular region"/>
    <property type="evidence" value="ECO:0007669"/>
    <property type="project" value="UniProtKB-SubCell"/>
</dbReference>
<evidence type="ECO:0000259" key="11">
    <source>
        <dbReference type="PROSITE" id="PS51164"/>
    </source>
</evidence>
<feature type="chain" id="PRO_5034180146" description="mannan endo-1,4-beta-mannosidase" evidence="10">
    <location>
        <begin position="17"/>
        <end position="428"/>
    </location>
</feature>
<dbReference type="PANTHER" id="PTHR31451">
    <property type="match status" value="1"/>
</dbReference>
<evidence type="ECO:0000256" key="8">
    <source>
        <dbReference type="ARBA" id="ARBA00023295"/>
    </source>
</evidence>
<evidence type="ECO:0000256" key="9">
    <source>
        <dbReference type="RuleBase" id="RU361153"/>
    </source>
</evidence>
<dbReference type="InterPro" id="IPR045053">
    <property type="entry name" value="MAN-like"/>
</dbReference>
<dbReference type="FunFam" id="3.20.20.80:FF:000076">
    <property type="entry name" value="Mannan endo-1,4-beta-mannosidase A"/>
    <property type="match status" value="1"/>
</dbReference>
<dbReference type="PANTHER" id="PTHR31451:SF39">
    <property type="entry name" value="MANNAN ENDO-1,4-BETA-MANNOSIDASE 1"/>
    <property type="match status" value="1"/>
</dbReference>
<evidence type="ECO:0000256" key="6">
    <source>
        <dbReference type="ARBA" id="ARBA00022729"/>
    </source>
</evidence>
<evidence type="ECO:0000256" key="1">
    <source>
        <dbReference type="ARBA" id="ARBA00001678"/>
    </source>
</evidence>
<evidence type="ECO:0000256" key="5">
    <source>
        <dbReference type="ARBA" id="ARBA00022525"/>
    </source>
</evidence>
<evidence type="ECO:0000256" key="7">
    <source>
        <dbReference type="ARBA" id="ARBA00022801"/>
    </source>
</evidence>
<evidence type="ECO:0000256" key="4">
    <source>
        <dbReference type="ARBA" id="ARBA00012706"/>
    </source>
</evidence>
<evidence type="ECO:0000313" key="12">
    <source>
        <dbReference type="EMBL" id="KAG4423932.1"/>
    </source>
</evidence>
<keyword evidence="13" id="KW-1185">Reference proteome</keyword>
<dbReference type="InterPro" id="IPR035971">
    <property type="entry name" value="CBD_sf"/>
</dbReference>
<dbReference type="SUPFAM" id="SSF51445">
    <property type="entry name" value="(Trans)glycosidases"/>
    <property type="match status" value="1"/>
</dbReference>
<dbReference type="SUPFAM" id="SSF57180">
    <property type="entry name" value="Cellulose-binding domain"/>
    <property type="match status" value="1"/>
</dbReference>
<keyword evidence="6 10" id="KW-0732">Signal</keyword>
<dbReference type="GO" id="GO:0016985">
    <property type="term" value="F:mannan endo-1,4-beta-mannosidase activity"/>
    <property type="evidence" value="ECO:0007669"/>
    <property type="project" value="UniProtKB-EC"/>
</dbReference>
<proteinExistence type="inferred from homology"/>
<dbReference type="Gene3D" id="3.20.20.80">
    <property type="entry name" value="Glycosidases"/>
    <property type="match status" value="1"/>
</dbReference>
<keyword evidence="7 9" id="KW-0378">Hydrolase</keyword>
<gene>
    <name evidence="12" type="ORF">IFR04_002927</name>
</gene>
<keyword evidence="8 9" id="KW-0326">Glycosidase</keyword>
<dbReference type="Pfam" id="PF00734">
    <property type="entry name" value="CBM_1"/>
    <property type="match status" value="1"/>
</dbReference>
<comment type="caution">
    <text evidence="12">The sequence shown here is derived from an EMBL/GenBank/DDBJ whole genome shotgun (WGS) entry which is preliminary data.</text>
</comment>
<dbReference type="InterPro" id="IPR001547">
    <property type="entry name" value="Glyco_hydro_5"/>
</dbReference>
<feature type="signal peptide" evidence="10">
    <location>
        <begin position="1"/>
        <end position="16"/>
    </location>
</feature>
<comment type="catalytic activity">
    <reaction evidence="1">
        <text>Random hydrolysis of (1-&gt;4)-beta-D-mannosidic linkages in mannans, galactomannans and glucomannans.</text>
        <dbReference type="EC" id="3.2.1.78"/>
    </reaction>
</comment>
<dbReference type="EMBL" id="JAFJYH010000027">
    <property type="protein sequence ID" value="KAG4423932.1"/>
    <property type="molecule type" value="Genomic_DNA"/>
</dbReference>
<dbReference type="EC" id="3.2.1.78" evidence="4"/>
<dbReference type="InterPro" id="IPR000254">
    <property type="entry name" value="CBD"/>
</dbReference>
<protein>
    <recommendedName>
        <fullName evidence="4">mannan endo-1,4-beta-mannosidase</fullName>
        <ecNumber evidence="4">3.2.1.78</ecNumber>
    </recommendedName>
</protein>
<dbReference type="Pfam" id="PF00150">
    <property type="entry name" value="Cellulase"/>
    <property type="match status" value="1"/>
</dbReference>
<name>A0A8H7WFN0_9HELO</name>
<evidence type="ECO:0000256" key="10">
    <source>
        <dbReference type="SAM" id="SignalP"/>
    </source>
</evidence>
<dbReference type="OrthoDB" id="406631at2759"/>
<dbReference type="Proteomes" id="UP000664132">
    <property type="component" value="Unassembled WGS sequence"/>
</dbReference>